<evidence type="ECO:0000313" key="3">
    <source>
        <dbReference type="Proteomes" id="UP000219440"/>
    </source>
</evidence>
<reference evidence="2 3" key="1">
    <citation type="submission" date="2017-09" db="EMBL/GenBank/DDBJ databases">
        <authorList>
            <person name="Ehlers B."/>
            <person name="Leendertz F.H."/>
        </authorList>
    </citation>
    <scope>NUCLEOTIDE SEQUENCE [LARGE SCALE GENOMIC DNA]</scope>
    <source>
        <strain evidence="2 3">CGMCC 1.05381</strain>
    </source>
</reference>
<keyword evidence="1" id="KW-0812">Transmembrane</keyword>
<protein>
    <submittedName>
        <fullName evidence="2">Uncharacterized protein</fullName>
    </submittedName>
</protein>
<dbReference type="RefSeq" id="WP_143544661.1">
    <property type="nucleotide sequence ID" value="NZ_BMLC01000001.1"/>
</dbReference>
<keyword evidence="1" id="KW-1133">Transmembrane helix</keyword>
<keyword evidence="1" id="KW-0472">Membrane</keyword>
<dbReference type="OrthoDB" id="5079845at2"/>
<dbReference type="Proteomes" id="UP000219440">
    <property type="component" value="Unassembled WGS sequence"/>
</dbReference>
<feature type="transmembrane region" description="Helical" evidence="1">
    <location>
        <begin position="16"/>
        <end position="37"/>
    </location>
</feature>
<accession>A0A2C8ZKX5</accession>
<evidence type="ECO:0000256" key="1">
    <source>
        <dbReference type="SAM" id="Phobius"/>
    </source>
</evidence>
<sequence length="159" mass="18098">MPGDSEFFPPVQYLPWWGIIGFVLLLVVAGWYVFLFVSTRAGRVPTRPAEDQLAGPLRTAETVRMEYLELIDRTRREHASGRVDSREAHHQLSQILRSYVAEREGQQTMQMTLKDLRGTRFTPLAQAVEKLYPGAFGVRAGVSVDRAVDEAKRLVTTWH</sequence>
<organism evidence="2 3">
    <name type="scientific">Salinibacterium xinjiangense</name>
    <dbReference type="NCBI Taxonomy" id="386302"/>
    <lineage>
        <taxon>Bacteria</taxon>
        <taxon>Bacillati</taxon>
        <taxon>Actinomycetota</taxon>
        <taxon>Actinomycetes</taxon>
        <taxon>Micrococcales</taxon>
        <taxon>Microbacteriaceae</taxon>
        <taxon>Salinibacterium</taxon>
    </lineage>
</organism>
<proteinExistence type="predicted"/>
<name>A0A2C8ZKX5_9MICO</name>
<keyword evidence="3" id="KW-1185">Reference proteome</keyword>
<gene>
    <name evidence="2" type="ORF">SAMN06296378_1581</name>
</gene>
<dbReference type="AlphaFoldDB" id="A0A2C8ZKX5"/>
<dbReference type="EMBL" id="OCST01000003">
    <property type="protein sequence ID" value="SOE65574.1"/>
    <property type="molecule type" value="Genomic_DNA"/>
</dbReference>
<evidence type="ECO:0000313" key="2">
    <source>
        <dbReference type="EMBL" id="SOE65574.1"/>
    </source>
</evidence>